<dbReference type="EMBL" id="JAFMPP010000002">
    <property type="protein sequence ID" value="MBO0661628.1"/>
    <property type="molecule type" value="Genomic_DNA"/>
</dbReference>
<dbReference type="SUPFAM" id="SSF52518">
    <property type="entry name" value="Thiamin diphosphate-binding fold (THDP-binding)"/>
    <property type="match status" value="2"/>
</dbReference>
<dbReference type="NCBIfam" id="NF009589">
    <property type="entry name" value="PRK13030.1"/>
    <property type="match status" value="1"/>
</dbReference>
<dbReference type="GO" id="GO:0044281">
    <property type="term" value="P:small molecule metabolic process"/>
    <property type="evidence" value="ECO:0007669"/>
    <property type="project" value="UniProtKB-ARBA"/>
</dbReference>
<dbReference type="InterPro" id="IPR011766">
    <property type="entry name" value="TPP_enzyme_TPP-bd"/>
</dbReference>
<dbReference type="Pfam" id="PF20169">
    <property type="entry name" value="DUF6537"/>
    <property type="match status" value="1"/>
</dbReference>
<protein>
    <submittedName>
        <fullName evidence="8">Indolepyruvate ferredoxin oxidoreductase family protein</fullName>
    </submittedName>
</protein>
<dbReference type="GO" id="GO:0051539">
    <property type="term" value="F:4 iron, 4 sulfur cluster binding"/>
    <property type="evidence" value="ECO:0007669"/>
    <property type="project" value="UniProtKB-KW"/>
</dbReference>
<keyword evidence="2" id="KW-0479">Metal-binding</keyword>
<dbReference type="SUPFAM" id="SSF52922">
    <property type="entry name" value="TK C-terminal domain-like"/>
    <property type="match status" value="1"/>
</dbReference>
<dbReference type="NCBIfam" id="NF009588">
    <property type="entry name" value="PRK13029.1"/>
    <property type="match status" value="1"/>
</dbReference>
<evidence type="ECO:0000313" key="9">
    <source>
        <dbReference type="Proteomes" id="UP000664122"/>
    </source>
</evidence>
<dbReference type="InterPro" id="IPR019752">
    <property type="entry name" value="Pyrv/ketoisovalerate_OxRed_cat"/>
</dbReference>
<dbReference type="PANTHER" id="PTHR48084">
    <property type="entry name" value="2-OXOGLUTARATE OXIDOREDUCTASE SUBUNIT KORB-RELATED"/>
    <property type="match status" value="1"/>
</dbReference>
<dbReference type="AlphaFoldDB" id="A0A939FTG2"/>
<proteinExistence type="predicted"/>
<keyword evidence="5" id="KW-0408">Iron</keyword>
<accession>A0A939FTG2</accession>
<dbReference type="GO" id="GO:0016625">
    <property type="term" value="F:oxidoreductase activity, acting on the aldehyde or oxo group of donors, iron-sulfur protein as acceptor"/>
    <property type="evidence" value="ECO:0007669"/>
    <property type="project" value="UniProtKB-ARBA"/>
</dbReference>
<sequence length="1150" mass="122849">MAVRRVALRDRIDLDVEDVLLSGSQAVVRLLLMQAARDRAAGLSTAGYVSGYRGSPLGGLDQQFSRAAGPLGESRIVFEPGLNEDLAATALWGSQQAELRGEGRYDGVFGLWYGKGPGVDRSGDAFRHANLAGTSRHGGVLALLGDDHTCESSTSAHQSEFAAIDAMMPILHPAGVQEILDYGLAAYALSRFSGLWTTMKCIKDAIESTATVKAALDRTVFVLPDDRHAPGYRNIRRAAHPLEQEAMVHEHRLPAVQAFVAMNGLNRIVHSGGRTPRIGILSLGKSWLDVEQALVALGIDEVAAAGFGLRLGKVAVPWPLDLDFVRRFAAGLELVIVVEEKRGVVEPQVKDILYGMANAPGVVGKRGETGGILFKATGALDSNEIALVIGQTLADRMPQERLAARLSAIETLQQHLGASEEIAVRTPYFCAGCPHNSSTRVPDGARAYAGIGCHYMVQWMDRATEGYTQMGAEGANWIGERHFSTRDHVFQNLGDGTYNHSGLLALRAAAASGANVTYKILYNDAVAMTGGQAHEGQLSVPMIAAQVAAEGAKRVVIVSDAPETHRGDPLLPAGVTLHHRRDLNAVQRDLATIEGLTVLIFDQTCAAEKRRRRKRGRFPDPDRRVVINTRVCEGCGDCGVQSNCVAIAAVETPFGRKRQIDQSACNKDFSCLEGFCPALVTVEGGALKAVAGMRREAPATADPAIAEPQGAVGIVITGVGGTGVVTVGALIAMAAHLDGRGAGIIDMAGLAQKGGPVTSHVRIAPAPGDVKAIRVAAGEATLVIGCDLVTAGSAKVRAALRHGKTAVVLDTHETLSGEFTRNVDFSFPNRRLIEAIEAAAGEANVNSIDAEAAARTLFGNTIFANILMLGLAYQTGALPVSRAALREAIRLNGVDVETNLAAFEWGRALFADPAALPVGAGAHLATAMPGREALDPLIARRARDLAAYQDVAYAKTYEAKVMALREAEHRVAPGKEALTATVARELYRLMAIKDEYEVARLYTDGGFAAEIAGSFERHKRLTFHLAPPIFGEDGSNGRPAKRPFGPWMMQVFKLLAAVRQLRGGLFDPFRFSAERKAQRCQLAAYRDTLDAILAGLTPERYEAALQWVRWPEGLNGFGPVRQKKAQAADLRRRAAEAAFFAAESIRQAAE</sequence>
<evidence type="ECO:0000256" key="6">
    <source>
        <dbReference type="ARBA" id="ARBA00023014"/>
    </source>
</evidence>
<reference evidence="8" key="1">
    <citation type="submission" date="2021-03" db="EMBL/GenBank/DDBJ databases">
        <title>Whole genome sequence of Jiella sp. CQZ9-1.</title>
        <authorList>
            <person name="Tuo L."/>
        </authorList>
    </citation>
    <scope>NUCLEOTIDE SEQUENCE</scope>
    <source>
        <strain evidence="8">CQZ9-1</strain>
    </source>
</reference>
<dbReference type="PANTHER" id="PTHR48084:SF3">
    <property type="entry name" value="SUBUNIT OF PYRUVATE:FLAVODOXIN OXIDOREDUCTASE"/>
    <property type="match status" value="1"/>
</dbReference>
<dbReference type="InterPro" id="IPR009014">
    <property type="entry name" value="Transketo_C/PFOR_II"/>
</dbReference>
<dbReference type="GO" id="GO:0030976">
    <property type="term" value="F:thiamine pyrophosphate binding"/>
    <property type="evidence" value="ECO:0007669"/>
    <property type="project" value="InterPro"/>
</dbReference>
<dbReference type="Gene3D" id="3.40.920.10">
    <property type="entry name" value="Pyruvate-ferredoxin oxidoreductase, PFOR, domain III"/>
    <property type="match status" value="1"/>
</dbReference>
<dbReference type="InterPro" id="IPR002880">
    <property type="entry name" value="Pyrv_Fd/Flavodoxin_OxRdtase_N"/>
</dbReference>
<dbReference type="RefSeq" id="WP_207256338.1">
    <property type="nucleotide sequence ID" value="NZ_JAFMPP010000002.1"/>
</dbReference>
<evidence type="ECO:0000256" key="2">
    <source>
        <dbReference type="ARBA" id="ARBA00022485"/>
    </source>
</evidence>
<dbReference type="SUPFAM" id="SSF53323">
    <property type="entry name" value="Pyruvate-ferredoxin oxidoreductase, PFOR, domain III"/>
    <property type="match status" value="1"/>
</dbReference>
<dbReference type="GO" id="GO:0045333">
    <property type="term" value="P:cellular respiration"/>
    <property type="evidence" value="ECO:0007669"/>
    <property type="project" value="UniProtKB-ARBA"/>
</dbReference>
<keyword evidence="9" id="KW-1185">Reference proteome</keyword>
<name>A0A939FTG2_9HYPH</name>
<keyword evidence="2" id="KW-0004">4Fe-4S</keyword>
<dbReference type="Proteomes" id="UP000664122">
    <property type="component" value="Unassembled WGS sequence"/>
</dbReference>
<keyword evidence="3" id="KW-0249">Electron transport</keyword>
<organism evidence="8 9">
    <name type="scientific">Jiella flava</name>
    <dbReference type="NCBI Taxonomy" id="2816857"/>
    <lineage>
        <taxon>Bacteria</taxon>
        <taxon>Pseudomonadati</taxon>
        <taxon>Pseudomonadota</taxon>
        <taxon>Alphaproteobacteria</taxon>
        <taxon>Hyphomicrobiales</taxon>
        <taxon>Aurantimonadaceae</taxon>
        <taxon>Jiella</taxon>
    </lineage>
</organism>
<keyword evidence="6" id="KW-0411">Iron-sulfur</keyword>
<keyword evidence="4" id="KW-0560">Oxidoreductase</keyword>
<dbReference type="InterPro" id="IPR046667">
    <property type="entry name" value="DUF6537"/>
</dbReference>
<evidence type="ECO:0000256" key="1">
    <source>
        <dbReference type="ARBA" id="ARBA00022448"/>
    </source>
</evidence>
<dbReference type="CDD" id="cd07034">
    <property type="entry name" value="TPP_PYR_PFOR_IOR-alpha_like"/>
    <property type="match status" value="1"/>
</dbReference>
<evidence type="ECO:0000256" key="5">
    <source>
        <dbReference type="ARBA" id="ARBA00023004"/>
    </source>
</evidence>
<dbReference type="InterPro" id="IPR051457">
    <property type="entry name" value="2-oxoacid:Fd_oxidoreductase"/>
</dbReference>
<dbReference type="Pfam" id="PF02775">
    <property type="entry name" value="TPP_enzyme_C"/>
    <property type="match status" value="1"/>
</dbReference>
<dbReference type="InterPro" id="IPR029061">
    <property type="entry name" value="THDP-binding"/>
</dbReference>
<dbReference type="PROSITE" id="PS51379">
    <property type="entry name" value="4FE4S_FER_2"/>
    <property type="match status" value="1"/>
</dbReference>
<dbReference type="InterPro" id="IPR017896">
    <property type="entry name" value="4Fe4S_Fe-S-bd"/>
</dbReference>
<comment type="caution">
    <text evidence="8">The sequence shown here is derived from an EMBL/GenBank/DDBJ whole genome shotgun (WGS) entry which is preliminary data.</text>
</comment>
<keyword evidence="1" id="KW-0813">Transport</keyword>
<dbReference type="Gene3D" id="3.40.50.970">
    <property type="match status" value="2"/>
</dbReference>
<evidence type="ECO:0000313" key="8">
    <source>
        <dbReference type="EMBL" id="MBO0661628.1"/>
    </source>
</evidence>
<evidence type="ECO:0000259" key="7">
    <source>
        <dbReference type="PROSITE" id="PS51379"/>
    </source>
</evidence>
<gene>
    <name evidence="8" type="ORF">J1C48_03495</name>
</gene>
<evidence type="ECO:0000256" key="3">
    <source>
        <dbReference type="ARBA" id="ARBA00022982"/>
    </source>
</evidence>
<dbReference type="InterPro" id="IPR002869">
    <property type="entry name" value="Pyrv_flavodox_OxRed_cen"/>
</dbReference>
<feature type="domain" description="4Fe-4S ferredoxin-type" evidence="7">
    <location>
        <begin position="623"/>
        <end position="655"/>
    </location>
</feature>
<evidence type="ECO:0000256" key="4">
    <source>
        <dbReference type="ARBA" id="ARBA00023002"/>
    </source>
</evidence>
<dbReference type="Pfam" id="PF01558">
    <property type="entry name" value="POR"/>
    <property type="match status" value="1"/>
</dbReference>